<evidence type="ECO:0000313" key="3">
    <source>
        <dbReference type="Proteomes" id="UP001595851"/>
    </source>
</evidence>
<sequence length="42" mass="3935">MGTVTGRSTGTPLGTDTGTRTALGADTGTRTILGTGVVAGVG</sequence>
<gene>
    <name evidence="2" type="ORF">ACFOY2_52300</name>
</gene>
<evidence type="ECO:0000313" key="2">
    <source>
        <dbReference type="EMBL" id="MFC4015875.1"/>
    </source>
</evidence>
<dbReference type="Proteomes" id="UP001595851">
    <property type="component" value="Unassembled WGS sequence"/>
</dbReference>
<dbReference type="EMBL" id="JBHSBI010000051">
    <property type="protein sequence ID" value="MFC4015875.1"/>
    <property type="molecule type" value="Genomic_DNA"/>
</dbReference>
<dbReference type="RefSeq" id="WP_379535676.1">
    <property type="nucleotide sequence ID" value="NZ_JBHSBI010000051.1"/>
</dbReference>
<name>A0ABV8GPJ4_9ACTN</name>
<reference evidence="3" key="1">
    <citation type="journal article" date="2019" name="Int. J. Syst. Evol. Microbiol.">
        <title>The Global Catalogue of Microorganisms (GCM) 10K type strain sequencing project: providing services to taxonomists for standard genome sequencing and annotation.</title>
        <authorList>
            <consortium name="The Broad Institute Genomics Platform"/>
            <consortium name="The Broad Institute Genome Sequencing Center for Infectious Disease"/>
            <person name="Wu L."/>
            <person name="Ma J."/>
        </authorList>
    </citation>
    <scope>NUCLEOTIDE SEQUENCE [LARGE SCALE GENOMIC DNA]</scope>
    <source>
        <strain evidence="3">TBRC 1276</strain>
    </source>
</reference>
<organism evidence="2 3">
    <name type="scientific">Nonomuraea purpurea</name>
    <dbReference type="NCBI Taxonomy" id="1849276"/>
    <lineage>
        <taxon>Bacteria</taxon>
        <taxon>Bacillati</taxon>
        <taxon>Actinomycetota</taxon>
        <taxon>Actinomycetes</taxon>
        <taxon>Streptosporangiales</taxon>
        <taxon>Streptosporangiaceae</taxon>
        <taxon>Nonomuraea</taxon>
    </lineage>
</organism>
<proteinExistence type="predicted"/>
<accession>A0ABV8GPJ4</accession>
<keyword evidence="3" id="KW-1185">Reference proteome</keyword>
<comment type="caution">
    <text evidence="2">The sequence shown here is derived from an EMBL/GenBank/DDBJ whole genome shotgun (WGS) entry which is preliminary data.</text>
</comment>
<feature type="region of interest" description="Disordered" evidence="1">
    <location>
        <begin position="1"/>
        <end position="27"/>
    </location>
</feature>
<evidence type="ECO:0000256" key="1">
    <source>
        <dbReference type="SAM" id="MobiDB-lite"/>
    </source>
</evidence>
<protein>
    <submittedName>
        <fullName evidence="2">Uncharacterized protein</fullName>
    </submittedName>
</protein>
<feature type="compositionally biased region" description="Polar residues" evidence="1">
    <location>
        <begin position="1"/>
        <end position="20"/>
    </location>
</feature>